<dbReference type="PROSITE" id="PS50156">
    <property type="entry name" value="SSD"/>
    <property type="match status" value="1"/>
</dbReference>
<feature type="transmembrane region" description="Helical" evidence="6">
    <location>
        <begin position="273"/>
        <end position="295"/>
    </location>
</feature>
<feature type="transmembrane region" description="Helical" evidence="6">
    <location>
        <begin position="348"/>
        <end position="369"/>
    </location>
</feature>
<feature type="transmembrane region" description="Helical" evidence="6">
    <location>
        <begin position="246"/>
        <end position="267"/>
    </location>
</feature>
<dbReference type="InterPro" id="IPR000731">
    <property type="entry name" value="SSD"/>
</dbReference>
<organism evidence="8 9">
    <name type="scientific">Marinobacterium aestuarii</name>
    <dbReference type="NCBI Taxonomy" id="1821621"/>
    <lineage>
        <taxon>Bacteria</taxon>
        <taxon>Pseudomonadati</taxon>
        <taxon>Pseudomonadota</taxon>
        <taxon>Gammaproteobacteria</taxon>
        <taxon>Oceanospirillales</taxon>
        <taxon>Oceanospirillaceae</taxon>
        <taxon>Marinobacterium</taxon>
    </lineage>
</organism>
<evidence type="ECO:0000256" key="2">
    <source>
        <dbReference type="ARBA" id="ARBA00022475"/>
    </source>
</evidence>
<keyword evidence="5 6" id="KW-0472">Membrane</keyword>
<evidence type="ECO:0000256" key="4">
    <source>
        <dbReference type="ARBA" id="ARBA00022989"/>
    </source>
</evidence>
<keyword evidence="3 6" id="KW-0812">Transmembrane</keyword>
<keyword evidence="2" id="KW-1003">Cell membrane</keyword>
<dbReference type="PANTHER" id="PTHR33406:SF13">
    <property type="entry name" value="MEMBRANE PROTEIN YDFJ"/>
    <property type="match status" value="1"/>
</dbReference>
<evidence type="ECO:0000256" key="1">
    <source>
        <dbReference type="ARBA" id="ARBA00004651"/>
    </source>
</evidence>
<comment type="subcellular location">
    <subcellularLocation>
        <location evidence="1">Cell membrane</location>
        <topology evidence="1">Multi-pass membrane protein</topology>
    </subcellularLocation>
</comment>
<dbReference type="GO" id="GO:0005886">
    <property type="term" value="C:plasma membrane"/>
    <property type="evidence" value="ECO:0007669"/>
    <property type="project" value="UniProtKB-SubCell"/>
</dbReference>
<evidence type="ECO:0000259" key="7">
    <source>
        <dbReference type="PROSITE" id="PS50156"/>
    </source>
</evidence>
<dbReference type="PANTHER" id="PTHR33406">
    <property type="entry name" value="MEMBRANE PROTEIN MJ1562-RELATED"/>
    <property type="match status" value="1"/>
</dbReference>
<feature type="transmembrane region" description="Helical" evidence="6">
    <location>
        <begin position="600"/>
        <end position="622"/>
    </location>
</feature>
<dbReference type="RefSeq" id="WP_067378112.1">
    <property type="nucleotide sequence ID" value="NZ_CP015839.1"/>
</dbReference>
<protein>
    <recommendedName>
        <fullName evidence="7">SSD domain-containing protein</fullName>
    </recommendedName>
</protein>
<feature type="transmembrane region" description="Helical" evidence="6">
    <location>
        <begin position="735"/>
        <end position="756"/>
    </location>
</feature>
<dbReference type="Gene3D" id="1.20.1640.10">
    <property type="entry name" value="Multidrug efflux transporter AcrB transmembrane domain"/>
    <property type="match status" value="2"/>
</dbReference>
<dbReference type="SUPFAM" id="SSF82866">
    <property type="entry name" value="Multidrug efflux transporter AcrB transmembrane domain"/>
    <property type="match status" value="2"/>
</dbReference>
<keyword evidence="9" id="KW-1185">Reference proteome</keyword>
<dbReference type="EMBL" id="CP015839">
    <property type="protein sequence ID" value="ANG61607.1"/>
    <property type="molecule type" value="Genomic_DNA"/>
</dbReference>
<dbReference type="AlphaFoldDB" id="A0A1A9EUT6"/>
<feature type="transmembrane region" description="Helical" evidence="6">
    <location>
        <begin position="701"/>
        <end position="723"/>
    </location>
</feature>
<gene>
    <name evidence="8" type="ORF">A8C75_03365</name>
</gene>
<feature type="transmembrane region" description="Helical" evidence="6">
    <location>
        <begin position="316"/>
        <end position="336"/>
    </location>
</feature>
<dbReference type="Pfam" id="PF03176">
    <property type="entry name" value="MMPL"/>
    <property type="match status" value="2"/>
</dbReference>
<keyword evidence="4 6" id="KW-1133">Transmembrane helix</keyword>
<dbReference type="KEGG" id="mars:A8C75_03365"/>
<feature type="transmembrane region" description="Helical" evidence="6">
    <location>
        <begin position="629"/>
        <end position="647"/>
    </location>
</feature>
<evidence type="ECO:0000256" key="6">
    <source>
        <dbReference type="SAM" id="Phobius"/>
    </source>
</evidence>
<feature type="transmembrane region" description="Helical" evidence="6">
    <location>
        <begin position="401"/>
        <end position="421"/>
    </location>
</feature>
<evidence type="ECO:0000313" key="9">
    <source>
        <dbReference type="Proteomes" id="UP000078070"/>
    </source>
</evidence>
<evidence type="ECO:0000256" key="5">
    <source>
        <dbReference type="ARBA" id="ARBA00023136"/>
    </source>
</evidence>
<reference evidence="8 9" key="2">
    <citation type="journal article" date="2018" name="Int. J. Syst. Evol. Microbiol.">
        <title>Marinobacterium aestuarii sp. nov., a benzene-degrading marine bacterium isolated from estuary sediment.</title>
        <authorList>
            <person name="Bae S.S."/>
            <person name="Jung J."/>
            <person name="Chung D."/>
            <person name="Baek K."/>
        </authorList>
    </citation>
    <scope>NUCLEOTIDE SEQUENCE [LARGE SCALE GENOMIC DNA]</scope>
    <source>
        <strain evidence="8 9">ST58-10</strain>
    </source>
</reference>
<evidence type="ECO:0000313" key="8">
    <source>
        <dbReference type="EMBL" id="ANG61607.1"/>
    </source>
</evidence>
<dbReference type="STRING" id="1821621.A8C75_03365"/>
<accession>A0A1A9EUT6</accession>
<name>A0A1A9EUT6_9GAMM</name>
<feature type="domain" description="SSD" evidence="7">
    <location>
        <begin position="246"/>
        <end position="370"/>
    </location>
</feature>
<dbReference type="InterPro" id="IPR004869">
    <property type="entry name" value="MMPL_dom"/>
</dbReference>
<feature type="transmembrane region" description="Helical" evidence="6">
    <location>
        <begin position="653"/>
        <end position="680"/>
    </location>
</feature>
<dbReference type="InterPro" id="IPR050545">
    <property type="entry name" value="Mycobact_MmpL"/>
</dbReference>
<sequence>MHWLMESRASRWLMALVLLLTLVSAAGLTRMGLASDYRIFFDEDDSDLLRLEQMQDTYSTTDNVFIMIEPPADDGVYNADTLRLVHELTQALWRLPHVSRVDSLTNFPYSSADGDDILIEEFVYELDEITPERIAFIAAAAGQERDLVGNLVTADGRYTAINVTTRLPGLDNKAEVLAVTDGVDELVAVYQAANPGHHFYQTGVVEMNGAFFKAAKKDFVTLIPLMIVFVLISAGLILGSPAAAGAILVIVVLALCGSLGMAGWLGIRLSAPSVSAPIIMFTVIVASAIHILSYIKRQIAAGLPRHDAVLQSYQRNIKPITVSHLTTIVGFLAMNFSDSPPFRDLGNIVALGVLFSLLLTVTVLPQLLLRLRFSARTTATTRLFERMSRLSDWVIRRRRPVLWLMLPLALAIAALSPLNALNDDLIRYFDKSQTFRADSERIDAHFSGIYTIDYSLSASQQSGIFEPGFLRFLGQFDAWLLEQPEVVTTSSPLHRIKDLNRLMNGGDAAFYRLPADATTAAQQFLLYEMSLPFGRDVTHQVSFDKSAAKLTARLQNLSSLGLIAFEERAQGWLWQHQPATIEIYHSSPAVIFAHIGESNIISLLQGASLAFVVISIMLMLVFGSFYIGLLSLIPNLLPVAAAFGFWYCINGQISMGLAGVSAMAIGIIVDDTVHFIYQYINGLKRGLTPEDSVRETFSKTMGGIVISSLLLVAGFLLLSTSAFEKNAQMGMLTSITIVLALLFDLLLLPALVLSFLRRVPTSAARYFRKAEELQDAN</sequence>
<dbReference type="Proteomes" id="UP000078070">
    <property type="component" value="Chromosome"/>
</dbReference>
<reference evidence="9" key="1">
    <citation type="submission" date="2016-05" db="EMBL/GenBank/DDBJ databases">
        <authorList>
            <person name="Baek K."/>
            <person name="Yang S.-J."/>
        </authorList>
    </citation>
    <scope>NUCLEOTIDE SEQUENCE [LARGE SCALE GENOMIC DNA]</scope>
    <source>
        <strain evidence="9">ST58-10</strain>
    </source>
</reference>
<proteinExistence type="predicted"/>
<feature type="transmembrane region" description="Helical" evidence="6">
    <location>
        <begin position="219"/>
        <end position="239"/>
    </location>
</feature>
<evidence type="ECO:0000256" key="3">
    <source>
        <dbReference type="ARBA" id="ARBA00022692"/>
    </source>
</evidence>